<keyword evidence="2" id="KW-1185">Reference proteome</keyword>
<dbReference type="AlphaFoldDB" id="A0A8X6KG37"/>
<comment type="caution">
    <text evidence="1">The sequence shown here is derived from an EMBL/GenBank/DDBJ whole genome shotgun (WGS) entry which is preliminary data.</text>
</comment>
<evidence type="ECO:0000313" key="2">
    <source>
        <dbReference type="Proteomes" id="UP000887116"/>
    </source>
</evidence>
<name>A0A8X6KG37_TRICU</name>
<evidence type="ECO:0000313" key="1">
    <source>
        <dbReference type="EMBL" id="GFQ72726.1"/>
    </source>
</evidence>
<dbReference type="EMBL" id="BMAO01011298">
    <property type="protein sequence ID" value="GFQ72726.1"/>
    <property type="molecule type" value="Genomic_DNA"/>
</dbReference>
<organism evidence="1 2">
    <name type="scientific">Trichonephila clavata</name>
    <name type="common">Joro spider</name>
    <name type="synonym">Nephila clavata</name>
    <dbReference type="NCBI Taxonomy" id="2740835"/>
    <lineage>
        <taxon>Eukaryota</taxon>
        <taxon>Metazoa</taxon>
        <taxon>Ecdysozoa</taxon>
        <taxon>Arthropoda</taxon>
        <taxon>Chelicerata</taxon>
        <taxon>Arachnida</taxon>
        <taxon>Araneae</taxon>
        <taxon>Araneomorphae</taxon>
        <taxon>Entelegynae</taxon>
        <taxon>Araneoidea</taxon>
        <taxon>Nephilidae</taxon>
        <taxon>Trichonephila</taxon>
    </lineage>
</organism>
<proteinExistence type="predicted"/>
<reference evidence="1" key="1">
    <citation type="submission" date="2020-07" db="EMBL/GenBank/DDBJ databases">
        <title>Multicomponent nature underlies the extraordinary mechanical properties of spider dragline silk.</title>
        <authorList>
            <person name="Kono N."/>
            <person name="Nakamura H."/>
            <person name="Mori M."/>
            <person name="Yoshida Y."/>
            <person name="Ohtoshi R."/>
            <person name="Malay A.D."/>
            <person name="Moran D.A.P."/>
            <person name="Tomita M."/>
            <person name="Numata K."/>
            <person name="Arakawa K."/>
        </authorList>
    </citation>
    <scope>NUCLEOTIDE SEQUENCE</scope>
</reference>
<gene>
    <name evidence="1" type="ORF">TNCT_694491</name>
</gene>
<protein>
    <submittedName>
        <fullName evidence="1">Uncharacterized protein</fullName>
    </submittedName>
</protein>
<sequence length="96" mass="11221">MSGTYGSYCNILSYHSTPPSAKRASEKRSLMQLSLAIQPRCMWHYMTFFIILRKVLTNVDALVPSEPQLQLYQNFWIAVSSPVEFYVEHRRHLQIV</sequence>
<accession>A0A8X6KG37</accession>
<dbReference type="Proteomes" id="UP000887116">
    <property type="component" value="Unassembled WGS sequence"/>
</dbReference>